<gene>
    <name evidence="4" type="ORF">EYC79_19540</name>
</gene>
<evidence type="ECO:0000313" key="4">
    <source>
        <dbReference type="EMBL" id="TBN09634.1"/>
    </source>
</evidence>
<dbReference type="InterPro" id="IPR041698">
    <property type="entry name" value="Methyltransf_25"/>
</dbReference>
<dbReference type="GO" id="GO:0032259">
    <property type="term" value="P:methylation"/>
    <property type="evidence" value="ECO:0007669"/>
    <property type="project" value="UniProtKB-KW"/>
</dbReference>
<feature type="domain" description="Methyltransferase" evidence="3">
    <location>
        <begin position="29"/>
        <end position="122"/>
    </location>
</feature>
<dbReference type="EMBL" id="SISF01000033">
    <property type="protein sequence ID" value="TBN09634.1"/>
    <property type="molecule type" value="Genomic_DNA"/>
</dbReference>
<dbReference type="GO" id="GO:0008168">
    <property type="term" value="F:methyltransferase activity"/>
    <property type="evidence" value="ECO:0007669"/>
    <property type="project" value="UniProtKB-KW"/>
</dbReference>
<evidence type="ECO:0000256" key="2">
    <source>
        <dbReference type="ARBA" id="ARBA00022679"/>
    </source>
</evidence>
<sequence length="232" mass="26483">MARLYDLDSGWSEDRDFYLRLPTREQCRILDIGCGTGLLADAYAARGHRVTAIDPAGAMLDVAREKPNAASVEWVEADAEGFRSDERYDLIVMTGNAMMALKDSASMRACFDTMRYHLDREGSIAFEVRNPNIDWSSQWEYDITLRVDDAIVKQKRRFVRMAGPVMHFEFDYEFSDKTFKTRSAIRFHSKDEIVRGLGDAGLRVSSIVGGWQRQDFDAAYSRYMIFTATHAA</sequence>
<comment type="caution">
    <text evidence="4">The sequence shown here is derived from an EMBL/GenBank/DDBJ whole genome shotgun (WGS) entry which is preliminary data.</text>
</comment>
<evidence type="ECO:0000313" key="5">
    <source>
        <dbReference type="Proteomes" id="UP000294239"/>
    </source>
</evidence>
<keyword evidence="5" id="KW-1185">Reference proteome</keyword>
<name>A0ABY1Y6J0_9HYPH</name>
<dbReference type="PANTHER" id="PTHR43861:SF1">
    <property type="entry name" value="TRANS-ACONITATE 2-METHYLTRANSFERASE"/>
    <property type="match status" value="1"/>
</dbReference>
<reference evidence="4 5" key="1">
    <citation type="submission" date="2019-02" db="EMBL/GenBank/DDBJ databases">
        <title>Current taxonomic status of genus Agrobacterium and description of Agrobacterium cavarae sp. nov. isolated from maize roots.</title>
        <authorList>
            <person name="Flores-Felix J.D."/>
            <person name="Menendez E."/>
            <person name="Ramirez-Bahena M.H."/>
            <person name="Garcia-Fraile P."/>
            <person name="Velazquez E."/>
        </authorList>
    </citation>
    <scope>NUCLEOTIDE SEQUENCE [LARGE SCALE GENOMIC DNA]</scope>
    <source>
        <strain evidence="4 5">RZME10</strain>
    </source>
</reference>
<keyword evidence="2" id="KW-0808">Transferase</keyword>
<dbReference type="InterPro" id="IPR029063">
    <property type="entry name" value="SAM-dependent_MTases_sf"/>
</dbReference>
<dbReference type="Gene3D" id="3.40.50.150">
    <property type="entry name" value="Vaccinia Virus protein VP39"/>
    <property type="match status" value="1"/>
</dbReference>
<evidence type="ECO:0000259" key="3">
    <source>
        <dbReference type="Pfam" id="PF13649"/>
    </source>
</evidence>
<organism evidence="4 5">
    <name type="scientific">Agrobacterium cavarae</name>
    <dbReference type="NCBI Taxonomy" id="2528239"/>
    <lineage>
        <taxon>Bacteria</taxon>
        <taxon>Pseudomonadati</taxon>
        <taxon>Pseudomonadota</taxon>
        <taxon>Alphaproteobacteria</taxon>
        <taxon>Hyphomicrobiales</taxon>
        <taxon>Rhizobiaceae</taxon>
        <taxon>Rhizobium/Agrobacterium group</taxon>
        <taxon>Agrobacterium</taxon>
    </lineage>
</organism>
<dbReference type="SUPFAM" id="SSF53335">
    <property type="entry name" value="S-adenosyl-L-methionine-dependent methyltransferases"/>
    <property type="match status" value="1"/>
</dbReference>
<dbReference type="Proteomes" id="UP000294239">
    <property type="component" value="Unassembled WGS sequence"/>
</dbReference>
<accession>A0ABY1Y6J0</accession>
<dbReference type="PANTHER" id="PTHR43861">
    <property type="entry name" value="TRANS-ACONITATE 2-METHYLTRANSFERASE-RELATED"/>
    <property type="match status" value="1"/>
</dbReference>
<proteinExistence type="predicted"/>
<evidence type="ECO:0000256" key="1">
    <source>
        <dbReference type="ARBA" id="ARBA00022603"/>
    </source>
</evidence>
<dbReference type="CDD" id="cd02440">
    <property type="entry name" value="AdoMet_MTases"/>
    <property type="match status" value="1"/>
</dbReference>
<keyword evidence="1 4" id="KW-0489">Methyltransferase</keyword>
<protein>
    <submittedName>
        <fullName evidence="4">Class I SAM-dependent methyltransferase</fullName>
    </submittedName>
</protein>
<dbReference type="Pfam" id="PF13649">
    <property type="entry name" value="Methyltransf_25"/>
    <property type="match status" value="1"/>
</dbReference>